<accession>A0ACC2FDR7</accession>
<dbReference type="Proteomes" id="UP001157502">
    <property type="component" value="Chromosome 29"/>
</dbReference>
<evidence type="ECO:0000313" key="2">
    <source>
        <dbReference type="Proteomes" id="UP001157502"/>
    </source>
</evidence>
<sequence length="147" mass="16065">MVTYPVHGPFVVSLVHFLPRAGATVILTVTVSLAAFLLAVTAVLYFPVDTDLMTLPPAVAPLVHSPLAVPTLVCSSVAKPSEILDNHRHPRAHPVLSEPRLRCNARVRKREVWYRSSQLTTPPVPVFGRPEVHVLIFLTPGAQSLEL</sequence>
<gene>
    <name evidence="1" type="ORF">DPEC_G00304310</name>
</gene>
<name>A0ACC2FDR7_DALPE</name>
<proteinExistence type="predicted"/>
<reference evidence="1" key="1">
    <citation type="submission" date="2021-05" db="EMBL/GenBank/DDBJ databases">
        <authorList>
            <person name="Pan Q."/>
            <person name="Jouanno E."/>
            <person name="Zahm M."/>
            <person name="Klopp C."/>
            <person name="Cabau C."/>
            <person name="Louis A."/>
            <person name="Berthelot C."/>
            <person name="Parey E."/>
            <person name="Roest Crollius H."/>
            <person name="Montfort J."/>
            <person name="Robinson-Rechavi M."/>
            <person name="Bouchez O."/>
            <person name="Lampietro C."/>
            <person name="Lopez Roques C."/>
            <person name="Donnadieu C."/>
            <person name="Postlethwait J."/>
            <person name="Bobe J."/>
            <person name="Dillon D."/>
            <person name="Chandos A."/>
            <person name="von Hippel F."/>
            <person name="Guiguen Y."/>
        </authorList>
    </citation>
    <scope>NUCLEOTIDE SEQUENCE</scope>
    <source>
        <strain evidence="1">YG-Jan2019</strain>
    </source>
</reference>
<organism evidence="1 2">
    <name type="scientific">Dallia pectoralis</name>
    <name type="common">Alaska blackfish</name>
    <dbReference type="NCBI Taxonomy" id="75939"/>
    <lineage>
        <taxon>Eukaryota</taxon>
        <taxon>Metazoa</taxon>
        <taxon>Chordata</taxon>
        <taxon>Craniata</taxon>
        <taxon>Vertebrata</taxon>
        <taxon>Euteleostomi</taxon>
        <taxon>Actinopterygii</taxon>
        <taxon>Neopterygii</taxon>
        <taxon>Teleostei</taxon>
        <taxon>Protacanthopterygii</taxon>
        <taxon>Esociformes</taxon>
        <taxon>Umbridae</taxon>
        <taxon>Dallia</taxon>
    </lineage>
</organism>
<evidence type="ECO:0000313" key="1">
    <source>
        <dbReference type="EMBL" id="KAJ7989415.1"/>
    </source>
</evidence>
<comment type="caution">
    <text evidence="1">The sequence shown here is derived from an EMBL/GenBank/DDBJ whole genome shotgun (WGS) entry which is preliminary data.</text>
</comment>
<keyword evidence="2" id="KW-1185">Reference proteome</keyword>
<protein>
    <submittedName>
        <fullName evidence="1">Uncharacterized protein</fullName>
    </submittedName>
</protein>
<dbReference type="EMBL" id="CM055756">
    <property type="protein sequence ID" value="KAJ7989415.1"/>
    <property type="molecule type" value="Genomic_DNA"/>
</dbReference>